<dbReference type="EMBL" id="AP023086">
    <property type="protein sequence ID" value="BCD97935.1"/>
    <property type="molecule type" value="Genomic_DNA"/>
</dbReference>
<gene>
    <name evidence="1" type="ORF">MARGE09_P2136</name>
</gene>
<dbReference type="Proteomes" id="UP001320119">
    <property type="component" value="Chromosome"/>
</dbReference>
<sequence length="690" mass="78857">MQSTPSAVKTHHPAWPSLSKIACDDVERLLEHFFSSTDNLLYDLSKRASSNSEAAFYFDAMRELRMVREKAIEHFLHNIKEQALQLSQGKLSTAQEQENLDLLSSDELDRALACETVINNVSNLYHDDLVLLSRRLTQLSPLELLPVSQIPFSPEWLAHNFASVIPKLNGKTVVILFKQLEKHLLRQLSPLLSQCNDFLVSEGLFRDAPTARHRNTLPKLTDIRTSLDDPAPAVIAPSQFALPLHSLRQILANARYQAANDATLSYRFSFNPGPVVPLPILGAALTKQQLNVAEQQQFPLKNQVGDYVSRALESDNSQEPNALNPYHEDIIQLVGAFFDELLEDEELTTITQSLICRLQIPTLKVALRNESFFLESDHIVRRFLNLLTEMAQTLDNLEHPDDDPLYIKMLNSVKRINKLYELNEDIFTSELEALERLNDQENKRADIIEQRTRQAEEGRARFESAKNAAIECMQHYTCNLRLNRHTQKFISEYWQQVLVLTFLKEGQGPEWLTHGQTLNDLLWLDQQHTDERSIARAQNILATIKPRLLVGLSSLHMNEEQCHALCDKVIQATQEETAERTPVENTPQTAIQRQQQSITALEQQYFDEAKNLEVGTWIQYKEDGNMLTCKLASNASADAFLFVNRLGMKKLTKSRKNIALDLQSGRVKIMHRGPLFDRLMNRALSQLKRK</sequence>
<dbReference type="KEGG" id="marq:MARGE09_P2136"/>
<evidence type="ECO:0000313" key="2">
    <source>
        <dbReference type="Proteomes" id="UP001320119"/>
    </source>
</evidence>
<evidence type="ECO:0000313" key="1">
    <source>
        <dbReference type="EMBL" id="BCD97935.1"/>
    </source>
</evidence>
<accession>A0AAN2BKG0</accession>
<organism evidence="1 2">
    <name type="scientific">Marinagarivorans cellulosilyticus</name>
    <dbReference type="NCBI Taxonomy" id="2721545"/>
    <lineage>
        <taxon>Bacteria</taxon>
        <taxon>Pseudomonadati</taxon>
        <taxon>Pseudomonadota</taxon>
        <taxon>Gammaproteobacteria</taxon>
        <taxon>Cellvibrionales</taxon>
        <taxon>Cellvibrionaceae</taxon>
        <taxon>Marinagarivorans</taxon>
    </lineage>
</organism>
<dbReference type="AlphaFoldDB" id="A0AAN2BKG0"/>
<dbReference type="Pfam" id="PF07793">
    <property type="entry name" value="DUF1631"/>
    <property type="match status" value="1"/>
</dbReference>
<name>A0AAN2BKG0_9GAMM</name>
<proteinExistence type="predicted"/>
<dbReference type="RefSeq" id="WP_236981945.1">
    <property type="nucleotide sequence ID" value="NZ_AP023086.1"/>
</dbReference>
<protein>
    <recommendedName>
        <fullName evidence="3">DUF1631 domain-containing protein</fullName>
    </recommendedName>
</protein>
<reference evidence="1 2" key="1">
    <citation type="journal article" date="2022" name="IScience">
        <title>An ultrasensitive nanofiber-based assay for enzymatic hydrolysis and deep-sea microbial degradation of cellulose.</title>
        <authorList>
            <person name="Tsudome M."/>
            <person name="Tachioka M."/>
            <person name="Miyazaki M."/>
            <person name="Uchimura K."/>
            <person name="Tsuda M."/>
            <person name="Takaki Y."/>
            <person name="Deguchi S."/>
        </authorList>
    </citation>
    <scope>NUCLEOTIDE SEQUENCE [LARGE SCALE GENOMIC DNA]</scope>
    <source>
        <strain evidence="1 2">GE09</strain>
    </source>
</reference>
<keyword evidence="2" id="KW-1185">Reference proteome</keyword>
<dbReference type="InterPro" id="IPR012434">
    <property type="entry name" value="DUF1631"/>
</dbReference>
<evidence type="ECO:0008006" key="3">
    <source>
        <dbReference type="Google" id="ProtNLM"/>
    </source>
</evidence>